<dbReference type="EMBL" id="BDCR01000004">
    <property type="protein sequence ID" value="GAT63610.1"/>
    <property type="molecule type" value="Genomic_DNA"/>
</dbReference>
<dbReference type="SUPFAM" id="SSF51445">
    <property type="entry name" value="(Trans)glycosidases"/>
    <property type="match status" value="1"/>
</dbReference>
<accession>A0A161LSC1</accession>
<keyword evidence="1 2" id="KW-0732">Signal</keyword>
<organism evidence="4 5">
    <name type="scientific">Paludibacter jiangxiensis</name>
    <dbReference type="NCBI Taxonomy" id="681398"/>
    <lineage>
        <taxon>Bacteria</taxon>
        <taxon>Pseudomonadati</taxon>
        <taxon>Bacteroidota</taxon>
        <taxon>Bacteroidia</taxon>
        <taxon>Bacteroidales</taxon>
        <taxon>Paludibacteraceae</taxon>
        <taxon>Paludibacter</taxon>
    </lineage>
</organism>
<gene>
    <name evidence="4" type="ORF">PJIAN_4149</name>
</gene>
<sequence>MIFKNIRAVLTLALVLLISLSAYSEVVPKREFRGVWIHTVGNWKYRTMKAEAIQKEWTNMLDSFQKAGMNAVIFQVRPQADAFYESKLEPWSRYLTGEQGKAPNPMWDPLAFMIEECHKRGMQLHAWLNPYRVTSSESEVLSKMNKKHSKLFIHYGKQLYFDPGQPESRKIVNKVVEDIVERYDVDGIHFDDYFYPYPIKGEEFNDAKSFKKYAKKQGFGKDDRANWRRNNVDQLIKEVNETVHYEKPWVVFGVSPFGIWRNVGSTPEGSKTNGLSNYDDLYADVLLWQKNHWVDYVAPQLYWKIGHKAADYATLIDWWSKNSYGTNIYVGQSITTFNEKDLKDPNKTQFAEKMRLTRETPNIQGNIWWSGYQMRENPFGSMDTLAQHYQRIPSLIPVYPAMEKTTPAPISGLRFTIDNCKLKVIWQGVQAKKELEQSAYYCIYRFGLDENIDLTNGAKIVKIVRDPYYIVPDPKEKAKYVITSLNRLHQESVASEPVYVGE</sequence>
<dbReference type="PANTHER" id="PTHR43405">
    <property type="entry name" value="GLYCOSYL HYDROLASE DIGH"/>
    <property type="match status" value="1"/>
</dbReference>
<reference evidence="5" key="2">
    <citation type="journal article" date="2017" name="Genome Announc.">
        <title>Draft genome sequence of Paludibacter jiangxiensis NM7(T), a propionate-producing fermentative bacterium.</title>
        <authorList>
            <person name="Qiu Y.-L."/>
            <person name="Tourlousse D.M."/>
            <person name="Matsuura N."/>
            <person name="Ohashi A."/>
            <person name="Sekiguchi Y."/>
        </authorList>
    </citation>
    <scope>NUCLEOTIDE SEQUENCE [LARGE SCALE GENOMIC DNA]</scope>
    <source>
        <strain evidence="5">NM7</strain>
    </source>
</reference>
<feature type="chain" id="PRO_5007824963" description="Glycosyl hydrolase-like 10 domain-containing protein" evidence="2">
    <location>
        <begin position="25"/>
        <end position="502"/>
    </location>
</feature>
<evidence type="ECO:0000256" key="1">
    <source>
        <dbReference type="ARBA" id="ARBA00022729"/>
    </source>
</evidence>
<dbReference type="InterPro" id="IPR017853">
    <property type="entry name" value="GH"/>
</dbReference>
<feature type="domain" description="Glycosyl hydrolase-like 10" evidence="3">
    <location>
        <begin position="31"/>
        <end position="340"/>
    </location>
</feature>
<dbReference type="AlphaFoldDB" id="A0A161LSC1"/>
<dbReference type="Proteomes" id="UP000076586">
    <property type="component" value="Unassembled WGS sequence"/>
</dbReference>
<evidence type="ECO:0000313" key="4">
    <source>
        <dbReference type="EMBL" id="GAT63610.1"/>
    </source>
</evidence>
<feature type="signal peptide" evidence="2">
    <location>
        <begin position="1"/>
        <end position="24"/>
    </location>
</feature>
<evidence type="ECO:0000259" key="3">
    <source>
        <dbReference type="Pfam" id="PF02638"/>
    </source>
</evidence>
<name>A0A161LSC1_9BACT</name>
<dbReference type="InterPro" id="IPR003790">
    <property type="entry name" value="GHL10"/>
</dbReference>
<proteinExistence type="predicted"/>
<reference evidence="5" key="1">
    <citation type="submission" date="2016-04" db="EMBL/GenBank/DDBJ databases">
        <title>Draft genome sequence of Paludibacter jiangxiensis strain NM7.</title>
        <authorList>
            <person name="Qiu Y."/>
            <person name="Matsuura N."/>
            <person name="Ohashi A."/>
            <person name="Tourlousse M.D."/>
            <person name="Sekiguchi Y."/>
        </authorList>
    </citation>
    <scope>NUCLEOTIDE SEQUENCE [LARGE SCALE GENOMIC DNA]</scope>
    <source>
        <strain evidence="5">NM7</strain>
    </source>
</reference>
<dbReference type="OrthoDB" id="9773203at2"/>
<evidence type="ECO:0000256" key="2">
    <source>
        <dbReference type="SAM" id="SignalP"/>
    </source>
</evidence>
<keyword evidence="5" id="KW-1185">Reference proteome</keyword>
<evidence type="ECO:0000313" key="5">
    <source>
        <dbReference type="Proteomes" id="UP000076586"/>
    </source>
</evidence>
<dbReference type="PANTHER" id="PTHR43405:SF1">
    <property type="entry name" value="GLYCOSYL HYDROLASE DIGH"/>
    <property type="match status" value="1"/>
</dbReference>
<protein>
    <recommendedName>
        <fullName evidence="3">Glycosyl hydrolase-like 10 domain-containing protein</fullName>
    </recommendedName>
</protein>
<dbReference type="RefSeq" id="WP_084252389.1">
    <property type="nucleotide sequence ID" value="NZ_BDCR01000004.1"/>
</dbReference>
<dbReference type="InterPro" id="IPR052177">
    <property type="entry name" value="Divisome_Glycosyl_Hydrolase"/>
</dbReference>
<dbReference type="Pfam" id="PF02638">
    <property type="entry name" value="GHL10"/>
    <property type="match status" value="1"/>
</dbReference>
<comment type="caution">
    <text evidence="4">The sequence shown here is derived from an EMBL/GenBank/DDBJ whole genome shotgun (WGS) entry which is preliminary data.</text>
</comment>
<dbReference type="Gene3D" id="3.20.20.80">
    <property type="entry name" value="Glycosidases"/>
    <property type="match status" value="1"/>
</dbReference>
<dbReference type="STRING" id="681398.PJIAN_4149"/>